<comment type="caution">
    <text evidence="3">The sequence shown here is derived from an EMBL/GenBank/DDBJ whole genome shotgun (WGS) entry which is preliminary data.</text>
</comment>
<protein>
    <recommendedName>
        <fullName evidence="5">Protein sleepless</fullName>
    </recommendedName>
</protein>
<dbReference type="InterPro" id="IPR050975">
    <property type="entry name" value="Sleep_regulator"/>
</dbReference>
<evidence type="ECO:0008006" key="5">
    <source>
        <dbReference type="Google" id="ProtNLM"/>
    </source>
</evidence>
<keyword evidence="1 2" id="KW-0732">Signal</keyword>
<evidence type="ECO:0000313" key="3">
    <source>
        <dbReference type="EMBL" id="KAF0295460.1"/>
    </source>
</evidence>
<evidence type="ECO:0000313" key="4">
    <source>
        <dbReference type="Proteomes" id="UP000440578"/>
    </source>
</evidence>
<reference evidence="3 4" key="1">
    <citation type="submission" date="2019-07" db="EMBL/GenBank/DDBJ databases">
        <title>Draft genome assembly of a fouling barnacle, Amphibalanus amphitrite (Darwin, 1854): The first reference genome for Thecostraca.</title>
        <authorList>
            <person name="Kim W."/>
        </authorList>
    </citation>
    <scope>NUCLEOTIDE SEQUENCE [LARGE SCALE GENOMIC DNA]</scope>
    <source>
        <strain evidence="3">SNU_AA5</strain>
        <tissue evidence="3">Soma without cirri and trophi</tissue>
    </source>
</reference>
<sequence length="139" mass="14527">MNAVVFAAILGLAATGEALKCYTCGKAEVAEVAGIDLGSVGSTLSKLTGMPSCDDFDPSSPDKKFEKECSSLEKACIRVVDSKDGKNQLRRCSAKVKDDGCHENNMCFCSSDLCNGSERGWPSAVLLLSAVIAALLGGR</sequence>
<organism evidence="3 4">
    <name type="scientific">Amphibalanus amphitrite</name>
    <name type="common">Striped barnacle</name>
    <name type="synonym">Balanus amphitrite</name>
    <dbReference type="NCBI Taxonomy" id="1232801"/>
    <lineage>
        <taxon>Eukaryota</taxon>
        <taxon>Metazoa</taxon>
        <taxon>Ecdysozoa</taxon>
        <taxon>Arthropoda</taxon>
        <taxon>Crustacea</taxon>
        <taxon>Multicrustacea</taxon>
        <taxon>Cirripedia</taxon>
        <taxon>Thoracica</taxon>
        <taxon>Thoracicalcarea</taxon>
        <taxon>Balanomorpha</taxon>
        <taxon>Balanoidea</taxon>
        <taxon>Balanidae</taxon>
        <taxon>Amphibalaninae</taxon>
        <taxon>Amphibalanus</taxon>
    </lineage>
</organism>
<dbReference type="EMBL" id="VIIS01001616">
    <property type="protein sequence ID" value="KAF0295460.1"/>
    <property type="molecule type" value="Genomic_DNA"/>
</dbReference>
<dbReference type="Proteomes" id="UP000440578">
    <property type="component" value="Unassembled WGS sequence"/>
</dbReference>
<name>A0A6A4VVN3_AMPAM</name>
<gene>
    <name evidence="3" type="ORF">FJT64_007017</name>
</gene>
<dbReference type="AlphaFoldDB" id="A0A6A4VVN3"/>
<dbReference type="PANTHER" id="PTHR33562">
    <property type="entry name" value="ATILLA, ISOFORM B-RELATED-RELATED"/>
    <property type="match status" value="1"/>
</dbReference>
<evidence type="ECO:0000256" key="2">
    <source>
        <dbReference type="SAM" id="SignalP"/>
    </source>
</evidence>
<keyword evidence="4" id="KW-1185">Reference proteome</keyword>
<feature type="chain" id="PRO_5025411824" description="Protein sleepless" evidence="2">
    <location>
        <begin position="19"/>
        <end position="139"/>
    </location>
</feature>
<evidence type="ECO:0000256" key="1">
    <source>
        <dbReference type="ARBA" id="ARBA00022729"/>
    </source>
</evidence>
<accession>A0A6A4VVN3</accession>
<feature type="signal peptide" evidence="2">
    <location>
        <begin position="1"/>
        <end position="18"/>
    </location>
</feature>
<proteinExistence type="predicted"/>